<reference evidence="1 2" key="1">
    <citation type="submission" date="2019-01" db="EMBL/GenBank/DDBJ databases">
        <title>Sequencing of cultivated peanut Arachis hypogaea provides insights into genome evolution and oil improvement.</title>
        <authorList>
            <person name="Chen X."/>
        </authorList>
    </citation>
    <scope>NUCLEOTIDE SEQUENCE [LARGE SCALE GENOMIC DNA]</scope>
    <source>
        <strain evidence="2">cv. Fuhuasheng</strain>
        <tissue evidence="1">Leaves</tissue>
    </source>
</reference>
<sequence>MALTADPIALLVDTTFIGRIDSIIYNNFGIISIFRALAYLHNSIGVNPHIHQLKICDFGSAKILKNHYEGGGELNHTL</sequence>
<keyword evidence="2" id="KW-1185">Reference proteome</keyword>
<name>A0A445CQ60_ARAHY</name>
<dbReference type="STRING" id="3818.A0A445CQ60"/>
<dbReference type="EMBL" id="SDMP01000006">
    <property type="protein sequence ID" value="RYR53038.1"/>
    <property type="molecule type" value="Genomic_DNA"/>
</dbReference>
<organism evidence="1 2">
    <name type="scientific">Arachis hypogaea</name>
    <name type="common">Peanut</name>
    <dbReference type="NCBI Taxonomy" id="3818"/>
    <lineage>
        <taxon>Eukaryota</taxon>
        <taxon>Viridiplantae</taxon>
        <taxon>Streptophyta</taxon>
        <taxon>Embryophyta</taxon>
        <taxon>Tracheophyta</taxon>
        <taxon>Spermatophyta</taxon>
        <taxon>Magnoliopsida</taxon>
        <taxon>eudicotyledons</taxon>
        <taxon>Gunneridae</taxon>
        <taxon>Pentapetalae</taxon>
        <taxon>rosids</taxon>
        <taxon>fabids</taxon>
        <taxon>Fabales</taxon>
        <taxon>Fabaceae</taxon>
        <taxon>Papilionoideae</taxon>
        <taxon>50 kb inversion clade</taxon>
        <taxon>dalbergioids sensu lato</taxon>
        <taxon>Dalbergieae</taxon>
        <taxon>Pterocarpus clade</taxon>
        <taxon>Arachis</taxon>
    </lineage>
</organism>
<dbReference type="SUPFAM" id="SSF56112">
    <property type="entry name" value="Protein kinase-like (PK-like)"/>
    <property type="match status" value="1"/>
</dbReference>
<dbReference type="AlphaFoldDB" id="A0A445CQ60"/>
<accession>A0A445CQ60</accession>
<evidence type="ECO:0008006" key="3">
    <source>
        <dbReference type="Google" id="ProtNLM"/>
    </source>
</evidence>
<proteinExistence type="predicted"/>
<dbReference type="InterPro" id="IPR011009">
    <property type="entry name" value="Kinase-like_dom_sf"/>
</dbReference>
<gene>
    <name evidence="1" type="ORF">Ahy_A06g027893</name>
</gene>
<dbReference type="Proteomes" id="UP000289738">
    <property type="component" value="Chromosome A06"/>
</dbReference>
<protein>
    <recommendedName>
        <fullName evidence="3">Protein kinase domain-containing protein</fullName>
    </recommendedName>
</protein>
<evidence type="ECO:0000313" key="1">
    <source>
        <dbReference type="EMBL" id="RYR53038.1"/>
    </source>
</evidence>
<comment type="caution">
    <text evidence="1">The sequence shown here is derived from an EMBL/GenBank/DDBJ whole genome shotgun (WGS) entry which is preliminary data.</text>
</comment>
<evidence type="ECO:0000313" key="2">
    <source>
        <dbReference type="Proteomes" id="UP000289738"/>
    </source>
</evidence>